<dbReference type="EMBL" id="JBHRZF010000116">
    <property type="protein sequence ID" value="MFC3861031.1"/>
    <property type="molecule type" value="Genomic_DNA"/>
</dbReference>
<keyword evidence="2" id="KW-1185">Reference proteome</keyword>
<reference evidence="2" key="1">
    <citation type="journal article" date="2019" name="Int. J. Syst. Evol. Microbiol.">
        <title>The Global Catalogue of Microorganisms (GCM) 10K type strain sequencing project: providing services to taxonomists for standard genome sequencing and annotation.</title>
        <authorList>
            <consortium name="The Broad Institute Genomics Platform"/>
            <consortium name="The Broad Institute Genome Sequencing Center for Infectious Disease"/>
            <person name="Wu L."/>
            <person name="Ma J."/>
        </authorList>
    </citation>
    <scope>NUCLEOTIDE SEQUENCE [LARGE SCALE GENOMIC DNA]</scope>
    <source>
        <strain evidence="2">CCTCC AB 2013263</strain>
    </source>
</reference>
<comment type="caution">
    <text evidence="1">The sequence shown here is derived from an EMBL/GenBank/DDBJ whole genome shotgun (WGS) entry which is preliminary data.</text>
</comment>
<evidence type="ECO:0000313" key="2">
    <source>
        <dbReference type="Proteomes" id="UP001595748"/>
    </source>
</evidence>
<evidence type="ECO:0000313" key="1">
    <source>
        <dbReference type="EMBL" id="MFC3861031.1"/>
    </source>
</evidence>
<gene>
    <name evidence="1" type="ORF">ACFOPQ_09685</name>
</gene>
<protein>
    <submittedName>
        <fullName evidence="1">Uncharacterized protein</fullName>
    </submittedName>
</protein>
<dbReference type="RefSeq" id="WP_380077528.1">
    <property type="nucleotide sequence ID" value="NZ_JBHRZF010000116.1"/>
</dbReference>
<organism evidence="1 2">
    <name type="scientific">Deinococcus antarcticus</name>
    <dbReference type="NCBI Taxonomy" id="1298767"/>
    <lineage>
        <taxon>Bacteria</taxon>
        <taxon>Thermotogati</taxon>
        <taxon>Deinococcota</taxon>
        <taxon>Deinococci</taxon>
        <taxon>Deinococcales</taxon>
        <taxon>Deinococcaceae</taxon>
        <taxon>Deinococcus</taxon>
    </lineage>
</organism>
<proteinExistence type="predicted"/>
<dbReference type="Proteomes" id="UP001595748">
    <property type="component" value="Unassembled WGS sequence"/>
</dbReference>
<name>A0ABV8A6Z0_9DEIO</name>
<sequence>MKANDFMLLDTEVWVRLIALEKKWGTQRDEVLNRALHECRGVRSELNALLRTWMYPKAANRQRRAEGLPDEAGWMIRGKIDA</sequence>
<accession>A0ABV8A6Z0</accession>